<dbReference type="PANTHER" id="PTHR16166">
    <property type="entry name" value="VACUOLAR PROTEIN SORTING-ASSOCIATED PROTEIN VPS13"/>
    <property type="match status" value="1"/>
</dbReference>
<sequence length="970" mass="104915">MVFESLVADLLNRFLGDYVENLDSSQLSIGIWGERYSVTGKGAKKDVAYDSRNSNQYLDVMEFLEGLERMGRSALYQKFHPGAGVPIKGNAKKYWHFAMNSIMEDVRRRLRQKSWMHIADHRKRVKAYQAAYKKKLLAKKVSKELQTELDGCEKSLDVLNITLARQQARTEVTREEAKNENKGGWLSGWWGGGKKEEKAAKGTTEEIAEKFGEAMTPEEKAKLFDAIGYSENQVDTTLPQEFVAMQLKFHLKNLSVSLKEPTRKSPQIVKLAFTDAVANVDQRPSAEAIKVDASIASMAVYGVPAGDSVPHLVTTQTDGAGGGVAANLLSVMFETNPLDKQCDQRVKLLARPLEIVYNAATINQVADFFKPPESVHLSQLQAAAASKLDELKEMSATGLQHAVEHHKYMDLNIDIQPSYVIVPENGVYSDSAHLLVLDLGALTMRSVKDKRPMLPRVGSTEKEVMDDLKSRSYDKFDIALQRVQVMFAEPGDDWKVARGEADSSLQLLKPFDLNVQLHKGLIVDDPRLPKVRVLSELPNLAISVSDHKLQQIARLAASIPTPEPAAAPPAEAVVPDAVAVDDGDAERIARRAAAVAAAAKKKQEGPAEQLTDIELRFELRRFAVSVCRRVETHDVGIVAIAVEGVVVEAAVRTYEMRVGARVGGVSVRHLQFNGADGAPVALVGTPAAGRDDVDLVSATYVRANRAGPEFATTYGNAEQAVAVTFSRLDVTMHRGALLHLMQFGKDFGEKMAAAVPSKPEVAAPPPPDDAGAPKPIVAAASRTTLAAVPLSEERRRRLEEIIELQLEARLGSIAVSLCDDDGAVAALTLSGLHAGVTMRRESIAVAASLRDVVVADPTPGAAHPRIISTVGGEELLSAHVRQYARATDGDAYADMDAADLVVELSVAQLRVVVLARFLGDVAAFAAAFQSEAAQRAIADAGAAAAESAAEAATNLQIRARSRRSLPTSDA</sequence>
<evidence type="ECO:0000256" key="1">
    <source>
        <dbReference type="ARBA" id="ARBA00006545"/>
    </source>
</evidence>
<gene>
    <name evidence="5" type="primary">LOC106805255</name>
</gene>
<evidence type="ECO:0000259" key="3">
    <source>
        <dbReference type="Pfam" id="PF12624"/>
    </source>
</evidence>
<dbReference type="InterPro" id="IPR026847">
    <property type="entry name" value="VPS13"/>
</dbReference>
<evidence type="ECO:0000313" key="5">
    <source>
        <dbReference type="RefSeq" id="XP_014662270.1"/>
    </source>
</evidence>
<evidence type="ECO:0000256" key="2">
    <source>
        <dbReference type="ARBA" id="ARBA00022448"/>
    </source>
</evidence>
<feature type="domain" description="Chorein N-terminal" evidence="3">
    <location>
        <begin position="53"/>
        <end position="558"/>
    </location>
</feature>
<dbReference type="Pfam" id="PF12624">
    <property type="entry name" value="VPS13_N"/>
    <property type="match status" value="1"/>
</dbReference>
<organism evidence="4 5">
    <name type="scientific">Priapulus caudatus</name>
    <name type="common">Priapulid worm</name>
    <dbReference type="NCBI Taxonomy" id="37621"/>
    <lineage>
        <taxon>Eukaryota</taxon>
        <taxon>Metazoa</taxon>
        <taxon>Ecdysozoa</taxon>
        <taxon>Scalidophora</taxon>
        <taxon>Priapulida</taxon>
        <taxon>Priapulimorpha</taxon>
        <taxon>Priapulimorphida</taxon>
        <taxon>Priapulidae</taxon>
        <taxon>Priapulus</taxon>
    </lineage>
</organism>
<name>A0ABM1DQP9_PRICU</name>
<protein>
    <submittedName>
        <fullName evidence="5">Vacuolar protein sorting-associated protein 13A-like</fullName>
    </submittedName>
</protein>
<comment type="similarity">
    <text evidence="1">Belongs to the VPS13 family.</text>
</comment>
<dbReference type="RefSeq" id="XP_014662270.1">
    <property type="nucleotide sequence ID" value="XM_014806784.1"/>
</dbReference>
<reference evidence="5" key="1">
    <citation type="submission" date="2025-08" db="UniProtKB">
        <authorList>
            <consortium name="RefSeq"/>
        </authorList>
    </citation>
    <scope>IDENTIFICATION</scope>
</reference>
<keyword evidence="2" id="KW-0813">Transport</keyword>
<dbReference type="PANTHER" id="PTHR16166:SF93">
    <property type="entry name" value="INTERMEMBRANE LIPID TRANSFER PROTEIN VPS13"/>
    <property type="match status" value="1"/>
</dbReference>
<dbReference type="GeneID" id="106805255"/>
<evidence type="ECO:0000313" key="4">
    <source>
        <dbReference type="Proteomes" id="UP000695022"/>
    </source>
</evidence>
<accession>A0ABM1DQP9</accession>
<keyword evidence="4" id="KW-1185">Reference proteome</keyword>
<dbReference type="InterPro" id="IPR026854">
    <property type="entry name" value="VPS13_N"/>
</dbReference>
<proteinExistence type="inferred from homology"/>
<dbReference type="Proteomes" id="UP000695022">
    <property type="component" value="Unplaced"/>
</dbReference>